<name>A0A815AKC1_9BILA</name>
<feature type="transmembrane region" description="Helical" evidence="1">
    <location>
        <begin position="214"/>
        <end position="239"/>
    </location>
</feature>
<feature type="transmembrane region" description="Helical" evidence="1">
    <location>
        <begin position="303"/>
        <end position="322"/>
    </location>
</feature>
<evidence type="ECO:0000256" key="1">
    <source>
        <dbReference type="SAM" id="Phobius"/>
    </source>
</evidence>
<proteinExistence type="predicted"/>
<accession>A0A815AKC1</accession>
<dbReference type="AlphaFoldDB" id="A0A815AKC1"/>
<protein>
    <submittedName>
        <fullName evidence="2">Uncharacterized protein</fullName>
    </submittedName>
</protein>
<evidence type="ECO:0000313" key="2">
    <source>
        <dbReference type="EMBL" id="CAF1260730.1"/>
    </source>
</evidence>
<feature type="transmembrane region" description="Helical" evidence="1">
    <location>
        <begin position="251"/>
        <end position="282"/>
    </location>
</feature>
<organism evidence="2 3">
    <name type="scientific">Adineta steineri</name>
    <dbReference type="NCBI Taxonomy" id="433720"/>
    <lineage>
        <taxon>Eukaryota</taxon>
        <taxon>Metazoa</taxon>
        <taxon>Spiralia</taxon>
        <taxon>Gnathifera</taxon>
        <taxon>Rotifera</taxon>
        <taxon>Eurotatoria</taxon>
        <taxon>Bdelloidea</taxon>
        <taxon>Adinetida</taxon>
        <taxon>Adinetidae</taxon>
        <taxon>Adineta</taxon>
    </lineage>
</organism>
<sequence>MSSTTIDYQKANPLLFTFRDYHTGIQPYWIIVAQFLIFDFSLRTWDRTVYGTWQLPIEYLIDDLDGGEQPYIDIDIDIDLPEPISYPRYNPPPSPPRSTSFFFFQPWFLKRSSTPKKKTKVRPPKLDLFDLIFVVIPLLGHTIWFCVIQSSCLSANSATIWNCYNIFGYRLYNYIIDRYISFSKNFISKLIIMRKYKKLHSRMESVKERTWRTILSRIIQSITLSISSLTFVFSGALLLPYLFTNAIPMMFAYIFLVVIYSYLVTAGVVLFEGISYGIRSICNRRKSRSSKSLTDTIYKKRKIALTFGATLLPTLMSILFNLSQYMYYGADYWQALTNDAISRDPVDYDNKIGHSPTQIGHTILASI</sequence>
<comment type="caution">
    <text evidence="2">The sequence shown here is derived from an EMBL/GenBank/DDBJ whole genome shotgun (WGS) entry which is preliminary data.</text>
</comment>
<dbReference type="EMBL" id="CAJNOG010000475">
    <property type="protein sequence ID" value="CAF1260730.1"/>
    <property type="molecule type" value="Genomic_DNA"/>
</dbReference>
<dbReference type="Proteomes" id="UP000663845">
    <property type="component" value="Unassembled WGS sequence"/>
</dbReference>
<evidence type="ECO:0000313" key="3">
    <source>
        <dbReference type="Proteomes" id="UP000663845"/>
    </source>
</evidence>
<gene>
    <name evidence="2" type="ORF">JYZ213_LOCUS30141</name>
</gene>
<keyword evidence="1" id="KW-1133">Transmembrane helix</keyword>
<keyword evidence="1" id="KW-0812">Transmembrane</keyword>
<feature type="transmembrane region" description="Helical" evidence="1">
    <location>
        <begin position="128"/>
        <end position="151"/>
    </location>
</feature>
<keyword evidence="1" id="KW-0472">Membrane</keyword>
<reference evidence="2" key="1">
    <citation type="submission" date="2021-02" db="EMBL/GenBank/DDBJ databases">
        <authorList>
            <person name="Nowell W R."/>
        </authorList>
    </citation>
    <scope>NUCLEOTIDE SEQUENCE</scope>
</reference>